<name>A0A927F6I6_9BACT</name>
<keyword evidence="4" id="KW-1185">Reference proteome</keyword>
<feature type="coiled-coil region" evidence="2">
    <location>
        <begin position="100"/>
        <end position="141"/>
    </location>
</feature>
<dbReference type="Pfam" id="PF04012">
    <property type="entry name" value="PspA_IM30"/>
    <property type="match status" value="1"/>
</dbReference>
<feature type="coiled-coil region" evidence="2">
    <location>
        <begin position="33"/>
        <end position="70"/>
    </location>
</feature>
<accession>A0A927F6I6</accession>
<reference evidence="3" key="1">
    <citation type="submission" date="2020-09" db="EMBL/GenBank/DDBJ databases">
        <title>Pelagicoccus enzymogenes sp. nov. with an EPS production, isolated from marine sediment.</title>
        <authorList>
            <person name="Feng X."/>
        </authorList>
    </citation>
    <scope>NUCLEOTIDE SEQUENCE</scope>
    <source>
        <strain evidence="3">NFK12</strain>
    </source>
</reference>
<dbReference type="EMBL" id="JACYFG010000002">
    <property type="protein sequence ID" value="MBD5778146.1"/>
    <property type="molecule type" value="Genomic_DNA"/>
</dbReference>
<organism evidence="3 4">
    <name type="scientific">Pelagicoccus enzymogenes</name>
    <dbReference type="NCBI Taxonomy" id="2773457"/>
    <lineage>
        <taxon>Bacteria</taxon>
        <taxon>Pseudomonadati</taxon>
        <taxon>Verrucomicrobiota</taxon>
        <taxon>Opitutia</taxon>
        <taxon>Puniceicoccales</taxon>
        <taxon>Pelagicoccaceae</taxon>
        <taxon>Pelagicoccus</taxon>
    </lineage>
</organism>
<dbReference type="PANTHER" id="PTHR31088">
    <property type="entry name" value="MEMBRANE-ASSOCIATED PROTEIN VIPP1, CHLOROPLASTIC"/>
    <property type="match status" value="1"/>
</dbReference>
<dbReference type="PANTHER" id="PTHR31088:SF6">
    <property type="entry name" value="PHAGE SHOCK PROTEIN A"/>
    <property type="match status" value="1"/>
</dbReference>
<gene>
    <name evidence="3" type="ORF">IEN85_01380</name>
</gene>
<protein>
    <submittedName>
        <fullName evidence="3">PspA/IM30 family protein</fullName>
    </submittedName>
</protein>
<comment type="caution">
    <text evidence="3">The sequence shown here is derived from an EMBL/GenBank/DDBJ whole genome shotgun (WGS) entry which is preliminary data.</text>
</comment>
<evidence type="ECO:0000313" key="3">
    <source>
        <dbReference type="EMBL" id="MBD5778146.1"/>
    </source>
</evidence>
<comment type="similarity">
    <text evidence="1">Belongs to the PspA/Vipp/IM30 family.</text>
</comment>
<dbReference type="RefSeq" id="WP_191615268.1">
    <property type="nucleotide sequence ID" value="NZ_JACYFG010000002.1"/>
</dbReference>
<keyword evidence="2" id="KW-0175">Coiled coil</keyword>
<dbReference type="Proteomes" id="UP000622317">
    <property type="component" value="Unassembled WGS sequence"/>
</dbReference>
<evidence type="ECO:0000256" key="2">
    <source>
        <dbReference type="SAM" id="Coils"/>
    </source>
</evidence>
<dbReference type="AlphaFoldDB" id="A0A927F6I6"/>
<evidence type="ECO:0000313" key="4">
    <source>
        <dbReference type="Proteomes" id="UP000622317"/>
    </source>
</evidence>
<sequence length="219" mass="25074">MRKLKIWTASIVSGFDSVISKVENHESLVASSIQELQTAAAHATVKLGRLKQEIRRMKDKRCQLEQSRERWKERALALRESDKAKAIECLRRGKSVESEIAQLEKEIPSHNQLADSIEADLRKLQNKIDELKLRKRAFSTRASRAKAMKICQDYSATSGEQLEDTFERWELKLAESEIASSACTDSLEDEFLREEEFAALEEELEQLEPSLENKTAHQA</sequence>
<proteinExistence type="inferred from homology"/>
<evidence type="ECO:0000256" key="1">
    <source>
        <dbReference type="ARBA" id="ARBA00043985"/>
    </source>
</evidence>
<dbReference type="InterPro" id="IPR007157">
    <property type="entry name" value="PspA_VIPP1"/>
</dbReference>